<dbReference type="RefSeq" id="WP_094795352.1">
    <property type="nucleotide sequence ID" value="NZ_CP108413.1"/>
</dbReference>
<reference evidence="2 3" key="1">
    <citation type="submission" date="2024-10" db="EMBL/GenBank/DDBJ databases">
        <title>The Natural Products Discovery Center: Release of the First 8490 Sequenced Strains for Exploring Actinobacteria Biosynthetic Diversity.</title>
        <authorList>
            <person name="Kalkreuter E."/>
            <person name="Kautsar S.A."/>
            <person name="Yang D."/>
            <person name="Bader C.D."/>
            <person name="Teijaro C.N."/>
            <person name="Fluegel L."/>
            <person name="Davis C.M."/>
            <person name="Simpson J.R."/>
            <person name="Lauterbach L."/>
            <person name="Steele A.D."/>
            <person name="Gui C."/>
            <person name="Meng S."/>
            <person name="Li G."/>
            <person name="Viehrig K."/>
            <person name="Ye F."/>
            <person name="Su P."/>
            <person name="Kiefer A.F."/>
            <person name="Nichols A."/>
            <person name="Cepeda A.J."/>
            <person name="Yan W."/>
            <person name="Fan B."/>
            <person name="Jiang Y."/>
            <person name="Adhikari A."/>
            <person name="Zheng C.-J."/>
            <person name="Schuster L."/>
            <person name="Cowan T.M."/>
            <person name="Smanski M.J."/>
            <person name="Chevrette M.G."/>
            <person name="De Carvalho L.P.S."/>
            <person name="Shen B."/>
        </authorList>
    </citation>
    <scope>NUCLEOTIDE SEQUENCE [LARGE SCALE GENOMIC DNA]</scope>
    <source>
        <strain evidence="2 3">NPDC018013</strain>
    </source>
</reference>
<name>A0ABW7RIE0_9ACTN</name>
<accession>A0ABW7RIE0</accession>
<proteinExistence type="predicted"/>
<evidence type="ECO:0000313" key="2">
    <source>
        <dbReference type="EMBL" id="MFH8587826.1"/>
    </source>
</evidence>
<comment type="caution">
    <text evidence="2">The sequence shown here is derived from an EMBL/GenBank/DDBJ whole genome shotgun (WGS) entry which is preliminary data.</text>
</comment>
<feature type="compositionally biased region" description="Low complexity" evidence="1">
    <location>
        <begin position="14"/>
        <end position="33"/>
    </location>
</feature>
<keyword evidence="3" id="KW-1185">Reference proteome</keyword>
<protein>
    <submittedName>
        <fullName evidence="2">Uncharacterized protein</fullName>
    </submittedName>
</protein>
<dbReference type="Proteomes" id="UP001610990">
    <property type="component" value="Unassembled WGS sequence"/>
</dbReference>
<gene>
    <name evidence="2" type="ORF">ACH4GP_26065</name>
</gene>
<dbReference type="EMBL" id="JBIRGH010000018">
    <property type="protein sequence ID" value="MFH8587826.1"/>
    <property type="molecule type" value="Genomic_DNA"/>
</dbReference>
<feature type="region of interest" description="Disordered" evidence="1">
    <location>
        <begin position="1"/>
        <end position="63"/>
    </location>
</feature>
<organism evidence="2 3">
    <name type="scientific">Streptomyces celluloflavus</name>
    <dbReference type="NCBI Taxonomy" id="58344"/>
    <lineage>
        <taxon>Bacteria</taxon>
        <taxon>Bacillati</taxon>
        <taxon>Actinomycetota</taxon>
        <taxon>Actinomycetes</taxon>
        <taxon>Kitasatosporales</taxon>
        <taxon>Streptomycetaceae</taxon>
        <taxon>Streptomyces</taxon>
    </lineage>
</organism>
<evidence type="ECO:0000256" key="1">
    <source>
        <dbReference type="SAM" id="MobiDB-lite"/>
    </source>
</evidence>
<evidence type="ECO:0000313" key="3">
    <source>
        <dbReference type="Proteomes" id="UP001610990"/>
    </source>
</evidence>
<sequence length="107" mass="10552">MTKHVKPATSHSVTSGTSLPSGASGTSAASGVSRNPSGTGAAGHPGRRSAADPESLAQLRGDCARMAPRWRAGRSAAPAPGRAAELRGVEVPAASAALVDGMSEYGD</sequence>